<protein>
    <submittedName>
        <fullName evidence="1">Uncharacterized protein</fullName>
    </submittedName>
</protein>
<evidence type="ECO:0000313" key="1">
    <source>
        <dbReference type="EMBL" id="KAG0146336.1"/>
    </source>
</evidence>
<keyword evidence="2" id="KW-1185">Reference proteome</keyword>
<sequence>MLTEFSASYPSASNLTGLTRTPFVPRFYYSGYPTRLFSLYHRLTKHYLQPVRSFSHVPTLSISLTADDDDDDQPCTSIIDFQNKTSRLDFGRSV</sequence>
<proteinExistence type="predicted"/>
<comment type="caution">
    <text evidence="1">The sequence shown here is derived from an EMBL/GenBank/DDBJ whole genome shotgun (WGS) entry which is preliminary data.</text>
</comment>
<dbReference type="EMBL" id="MU167262">
    <property type="protein sequence ID" value="KAG0146336.1"/>
    <property type="molecule type" value="Genomic_DNA"/>
</dbReference>
<evidence type="ECO:0000313" key="2">
    <source>
        <dbReference type="Proteomes" id="UP000886653"/>
    </source>
</evidence>
<gene>
    <name evidence="1" type="ORF">CROQUDRAFT_92796</name>
</gene>
<dbReference type="Proteomes" id="UP000886653">
    <property type="component" value="Unassembled WGS sequence"/>
</dbReference>
<dbReference type="AlphaFoldDB" id="A0A9P6NG83"/>
<reference evidence="1" key="1">
    <citation type="submission" date="2013-11" db="EMBL/GenBank/DDBJ databases">
        <title>Genome sequence of the fusiform rust pathogen reveals effectors for host alternation and coevolution with pine.</title>
        <authorList>
            <consortium name="DOE Joint Genome Institute"/>
            <person name="Smith K."/>
            <person name="Pendleton A."/>
            <person name="Kubisiak T."/>
            <person name="Anderson C."/>
            <person name="Salamov A."/>
            <person name="Aerts A."/>
            <person name="Riley R."/>
            <person name="Clum A."/>
            <person name="Lindquist E."/>
            <person name="Ence D."/>
            <person name="Campbell M."/>
            <person name="Kronenberg Z."/>
            <person name="Feau N."/>
            <person name="Dhillon B."/>
            <person name="Hamelin R."/>
            <person name="Burleigh J."/>
            <person name="Smith J."/>
            <person name="Yandell M."/>
            <person name="Nelson C."/>
            <person name="Grigoriev I."/>
            <person name="Davis J."/>
        </authorList>
    </citation>
    <scope>NUCLEOTIDE SEQUENCE</scope>
    <source>
        <strain evidence="1">G11</strain>
    </source>
</reference>
<accession>A0A9P6NG83</accession>
<name>A0A9P6NG83_9BASI</name>
<organism evidence="1 2">
    <name type="scientific">Cronartium quercuum f. sp. fusiforme G11</name>
    <dbReference type="NCBI Taxonomy" id="708437"/>
    <lineage>
        <taxon>Eukaryota</taxon>
        <taxon>Fungi</taxon>
        <taxon>Dikarya</taxon>
        <taxon>Basidiomycota</taxon>
        <taxon>Pucciniomycotina</taxon>
        <taxon>Pucciniomycetes</taxon>
        <taxon>Pucciniales</taxon>
        <taxon>Coleosporiaceae</taxon>
        <taxon>Cronartium</taxon>
    </lineage>
</organism>